<evidence type="ECO:0000313" key="2">
    <source>
        <dbReference type="EMBL" id="EPZ33582.1"/>
    </source>
</evidence>
<sequence length="476" mass="55481">MLGVSMINVLKSVFSIKDRKENVNEEDLTQILTFYENFKSERNLPAFNELRNIVFKFLNENTFTLQNLKVLFYTAQIDDTNTYSKSLALSLLKQVVENIGTENLLLILSCLYMLVKQDEEACRLIQKSNYYEKFRAVLLDCIKSCEPTAMPCLGLIFLIGSPNEIPCGSMKKCSSVEKCLKMIFNILSRQEDPILLCLASDFISMLFNYDEIVLMLKEKNLDNYINLLKESIIQANSIDIVFHNFKVLNLFIENNLGELKDKTEIEDSILHHMNAENEVFHLNLRTDLSQIITDVENLDYLELQLNYLKFEDTLLSEILFFLDKSDKFLPKRLAVLLQDEFITDRCPFVILNLLNFSCNVLMNDKYYSNVIALCKRLINSPETKNLIQSLLVNLLGHHFDIVFSAFTSSSHQSDNRNVEQMEFEIHIQHQKNRFEIELQEKQNEIDCLKQKLEKSDKLINSILKEKSDNEEKLKKF</sequence>
<name>A0A075AY22_ROZAC</name>
<evidence type="ECO:0000313" key="3">
    <source>
        <dbReference type="Proteomes" id="UP000030755"/>
    </source>
</evidence>
<reference evidence="2 3" key="1">
    <citation type="journal article" date="2013" name="Curr. Biol.">
        <title>Shared signatures of parasitism and phylogenomics unite Cryptomycota and microsporidia.</title>
        <authorList>
            <person name="James T.Y."/>
            <person name="Pelin A."/>
            <person name="Bonen L."/>
            <person name="Ahrendt S."/>
            <person name="Sain D."/>
            <person name="Corradi N."/>
            <person name="Stajich J.E."/>
        </authorList>
    </citation>
    <scope>NUCLEOTIDE SEQUENCE [LARGE SCALE GENOMIC DNA]</scope>
    <source>
        <strain evidence="2 3">CSF55</strain>
    </source>
</reference>
<keyword evidence="3" id="KW-1185">Reference proteome</keyword>
<accession>A0A075AY22</accession>
<protein>
    <submittedName>
        <fullName evidence="2">Uncharacterized protein</fullName>
    </submittedName>
</protein>
<dbReference type="HOGENOM" id="CLU_573846_0_0_1"/>
<dbReference type="AlphaFoldDB" id="A0A075AY22"/>
<dbReference type="EMBL" id="KE561047">
    <property type="protein sequence ID" value="EPZ33582.1"/>
    <property type="molecule type" value="Genomic_DNA"/>
</dbReference>
<keyword evidence="1" id="KW-0175">Coiled coil</keyword>
<gene>
    <name evidence="2" type="ORF">O9G_000357</name>
</gene>
<evidence type="ECO:0000256" key="1">
    <source>
        <dbReference type="SAM" id="Coils"/>
    </source>
</evidence>
<dbReference type="Proteomes" id="UP000030755">
    <property type="component" value="Unassembled WGS sequence"/>
</dbReference>
<organism evidence="2 3">
    <name type="scientific">Rozella allomycis (strain CSF55)</name>
    <dbReference type="NCBI Taxonomy" id="988480"/>
    <lineage>
        <taxon>Eukaryota</taxon>
        <taxon>Fungi</taxon>
        <taxon>Fungi incertae sedis</taxon>
        <taxon>Cryptomycota</taxon>
        <taxon>Cryptomycota incertae sedis</taxon>
        <taxon>Rozella</taxon>
    </lineage>
</organism>
<feature type="coiled-coil region" evidence="1">
    <location>
        <begin position="431"/>
        <end position="465"/>
    </location>
</feature>
<proteinExistence type="predicted"/>